<sequence length="195" mass="22390">MSTWKNSFVQLGSFALILVVIGCGGGAPEPQPEPEPEPQMTEPTVDEEAERARMEEERRRREEEERRRMEAARERVMTVLAERVHFDFDKSEIRPDAEEVLQRKVTVLREYPGIELRIAGHCDERGSNEYNLALGQRRAEAVKRYLVSYGLSAGRFTTISYGEERPLDRGQNEDAWAMNRRGEFTLTDQGRLGGM</sequence>
<dbReference type="InterPro" id="IPR006664">
    <property type="entry name" value="OMP_bac"/>
</dbReference>
<keyword evidence="3 8" id="KW-0472">Membrane</keyword>
<dbReference type="PROSITE" id="PS51123">
    <property type="entry name" value="OMPA_2"/>
    <property type="match status" value="1"/>
</dbReference>
<comment type="subcellular location">
    <subcellularLocation>
        <location evidence="8">Cell outer membrane</location>
        <topology evidence="8">Lipid-anchor</topology>
    </subcellularLocation>
</comment>
<comment type="similarity">
    <text evidence="8">Belongs to the Pal lipoprotein family.</text>
</comment>
<evidence type="ECO:0000256" key="3">
    <source>
        <dbReference type="ARBA" id="ARBA00023136"/>
    </source>
</evidence>
<accession>A0AAE4Z839</accession>
<evidence type="ECO:0000313" key="11">
    <source>
        <dbReference type="EMBL" id="NIR73911.1"/>
    </source>
</evidence>
<evidence type="ECO:0000256" key="1">
    <source>
        <dbReference type="ARBA" id="ARBA00022618"/>
    </source>
</evidence>
<evidence type="ECO:0000256" key="4">
    <source>
        <dbReference type="ARBA" id="ARBA00023139"/>
    </source>
</evidence>
<dbReference type="InterPro" id="IPR039001">
    <property type="entry name" value="Pal"/>
</dbReference>
<dbReference type="InterPro" id="IPR006665">
    <property type="entry name" value="OmpA-like"/>
</dbReference>
<dbReference type="CDD" id="cd07185">
    <property type="entry name" value="OmpA_C-like"/>
    <property type="match status" value="1"/>
</dbReference>
<evidence type="ECO:0000256" key="7">
    <source>
        <dbReference type="ARBA" id="ARBA00023306"/>
    </source>
</evidence>
<evidence type="ECO:0000256" key="6">
    <source>
        <dbReference type="ARBA" id="ARBA00023288"/>
    </source>
</evidence>
<proteinExistence type="inferred from homology"/>
<dbReference type="InterPro" id="IPR036737">
    <property type="entry name" value="OmpA-like_sf"/>
</dbReference>
<keyword evidence="6 8" id="KW-0449">Lipoprotein</keyword>
<feature type="region of interest" description="Disordered" evidence="9">
    <location>
        <begin position="26"/>
        <end position="67"/>
    </location>
</feature>
<protein>
    <recommendedName>
        <fullName evidence="8">Peptidoglycan-associated lipoprotein</fullName>
        <shortName evidence="8">PAL</shortName>
    </recommendedName>
</protein>
<dbReference type="EMBL" id="JAACAK010000017">
    <property type="protein sequence ID" value="NIR73911.1"/>
    <property type="molecule type" value="Genomic_DNA"/>
</dbReference>
<dbReference type="Gene3D" id="3.30.1330.60">
    <property type="entry name" value="OmpA-like domain"/>
    <property type="match status" value="1"/>
</dbReference>
<dbReference type="PANTHER" id="PTHR30329:SF21">
    <property type="entry name" value="LIPOPROTEIN YIAD-RELATED"/>
    <property type="match status" value="1"/>
</dbReference>
<dbReference type="GO" id="GO:0051301">
    <property type="term" value="P:cell division"/>
    <property type="evidence" value="ECO:0007669"/>
    <property type="project" value="UniProtKB-KW"/>
</dbReference>
<keyword evidence="4 8" id="KW-0564">Palmitate</keyword>
<dbReference type="PROSITE" id="PS51257">
    <property type="entry name" value="PROKAR_LIPOPROTEIN"/>
    <property type="match status" value="1"/>
</dbReference>
<organism evidence="11 12">
    <name type="scientific">Candidatus Kutchimonas denitrificans</name>
    <dbReference type="NCBI Taxonomy" id="3056748"/>
    <lineage>
        <taxon>Bacteria</taxon>
        <taxon>Pseudomonadati</taxon>
        <taxon>Gemmatimonadota</taxon>
        <taxon>Gemmatimonadia</taxon>
        <taxon>Candidatus Palauibacterales</taxon>
        <taxon>Candidatus Palauibacteraceae</taxon>
        <taxon>Candidatus Kutchimonas</taxon>
    </lineage>
</organism>
<evidence type="ECO:0000259" key="10">
    <source>
        <dbReference type="PROSITE" id="PS51123"/>
    </source>
</evidence>
<evidence type="ECO:0000313" key="12">
    <source>
        <dbReference type="Proteomes" id="UP000702544"/>
    </source>
</evidence>
<dbReference type="GO" id="GO:0009279">
    <property type="term" value="C:cell outer membrane"/>
    <property type="evidence" value="ECO:0007669"/>
    <property type="project" value="UniProtKB-SubCell"/>
</dbReference>
<evidence type="ECO:0000256" key="2">
    <source>
        <dbReference type="ARBA" id="ARBA00022729"/>
    </source>
</evidence>
<feature type="compositionally biased region" description="Basic and acidic residues" evidence="9">
    <location>
        <begin position="50"/>
        <end position="67"/>
    </location>
</feature>
<dbReference type="Pfam" id="PF00691">
    <property type="entry name" value="OmpA"/>
    <property type="match status" value="1"/>
</dbReference>
<name>A0AAE4Z839_9BACT</name>
<gene>
    <name evidence="8 11" type="primary">pal</name>
    <name evidence="11" type="ORF">GWO12_02165</name>
</gene>
<dbReference type="AlphaFoldDB" id="A0AAE4Z839"/>
<keyword evidence="1" id="KW-0132">Cell division</keyword>
<evidence type="ECO:0000256" key="8">
    <source>
        <dbReference type="HAMAP-Rule" id="MF_02204"/>
    </source>
</evidence>
<comment type="caution">
    <text evidence="11">The sequence shown here is derived from an EMBL/GenBank/DDBJ whole genome shotgun (WGS) entry which is preliminary data.</text>
</comment>
<evidence type="ECO:0000256" key="9">
    <source>
        <dbReference type="SAM" id="MobiDB-lite"/>
    </source>
</evidence>
<dbReference type="InterPro" id="IPR014169">
    <property type="entry name" value="Pal_lipo_C"/>
</dbReference>
<keyword evidence="2 8" id="KW-0732">Signal</keyword>
<dbReference type="NCBIfam" id="TIGR02802">
    <property type="entry name" value="Pal_lipo"/>
    <property type="match status" value="1"/>
</dbReference>
<dbReference type="PANTHER" id="PTHR30329">
    <property type="entry name" value="STATOR ELEMENT OF FLAGELLAR MOTOR COMPLEX"/>
    <property type="match status" value="1"/>
</dbReference>
<dbReference type="Proteomes" id="UP000702544">
    <property type="component" value="Unassembled WGS sequence"/>
</dbReference>
<evidence type="ECO:0000256" key="5">
    <source>
        <dbReference type="ARBA" id="ARBA00023237"/>
    </source>
</evidence>
<dbReference type="InterPro" id="IPR050330">
    <property type="entry name" value="Bact_OuterMem_StrucFunc"/>
</dbReference>
<dbReference type="HAMAP" id="MF_02204">
    <property type="entry name" value="Pal"/>
    <property type="match status" value="1"/>
</dbReference>
<feature type="domain" description="OmpA-like" evidence="10">
    <location>
        <begin position="73"/>
        <end position="190"/>
    </location>
</feature>
<dbReference type="SUPFAM" id="SSF103088">
    <property type="entry name" value="OmpA-like"/>
    <property type="match status" value="1"/>
</dbReference>
<keyword evidence="7" id="KW-0131">Cell cycle</keyword>
<reference evidence="11 12" key="1">
    <citation type="submission" date="2020-01" db="EMBL/GenBank/DDBJ databases">
        <title>Genomes assembled from Gulf of Kutch pelagic sediment metagenomes.</title>
        <authorList>
            <person name="Chandrashekar M."/>
            <person name="Mahajan M.S."/>
            <person name="Dave K.J."/>
            <person name="Vatsa P."/>
            <person name="Nathani N.M."/>
        </authorList>
    </citation>
    <scope>NUCLEOTIDE SEQUENCE [LARGE SCALE GENOMIC DNA]</scope>
    <source>
        <strain evidence="11">KS3-K002</strain>
    </source>
</reference>
<keyword evidence="5 8" id="KW-0998">Cell outer membrane</keyword>
<dbReference type="PRINTS" id="PR01021">
    <property type="entry name" value="OMPADOMAIN"/>
</dbReference>